<keyword evidence="7" id="KW-0325">Glycoprotein</keyword>
<evidence type="ECO:0000256" key="14">
    <source>
        <dbReference type="SAM" id="SignalP"/>
    </source>
</evidence>
<dbReference type="GO" id="GO:0005576">
    <property type="term" value="C:extracellular region"/>
    <property type="evidence" value="ECO:0007669"/>
    <property type="project" value="UniProtKB-SubCell"/>
</dbReference>
<dbReference type="PANTHER" id="PTHR31736">
    <property type="match status" value="1"/>
</dbReference>
<feature type="chain" id="PRO_5021024081" evidence="14">
    <location>
        <begin position="20"/>
        <end position="475"/>
    </location>
</feature>
<evidence type="ECO:0000256" key="7">
    <source>
        <dbReference type="ARBA" id="ARBA00023180"/>
    </source>
</evidence>
<protein>
    <submittedName>
        <fullName evidence="15">Polygalacturonase</fullName>
    </submittedName>
</protein>
<feature type="signal peptide" evidence="14">
    <location>
        <begin position="1"/>
        <end position="19"/>
    </location>
</feature>
<evidence type="ECO:0000256" key="10">
    <source>
        <dbReference type="ARBA" id="ARBA00023316"/>
    </source>
</evidence>
<evidence type="ECO:0000313" key="15">
    <source>
        <dbReference type="EMBL" id="TDZ27674.1"/>
    </source>
</evidence>
<evidence type="ECO:0000256" key="5">
    <source>
        <dbReference type="ARBA" id="ARBA00022737"/>
    </source>
</evidence>
<evidence type="ECO:0000256" key="2">
    <source>
        <dbReference type="ARBA" id="ARBA00008834"/>
    </source>
</evidence>
<keyword evidence="3" id="KW-0964">Secreted</keyword>
<comment type="function">
    <text evidence="12">Pectinolytic enzyme involved in the degradation of xylogalacturonan (xga), a galacturonan backbone heavily substituted with xylose, and which is one important component of the hairy regions of pectin. Activity requires a galacturonic acid backbone substituted with xylose.</text>
</comment>
<dbReference type="GO" id="GO:0004650">
    <property type="term" value="F:polygalacturonase activity"/>
    <property type="evidence" value="ECO:0007669"/>
    <property type="project" value="InterPro"/>
</dbReference>
<dbReference type="Proteomes" id="UP000295083">
    <property type="component" value="Unassembled WGS sequence"/>
</dbReference>
<evidence type="ECO:0000256" key="4">
    <source>
        <dbReference type="ARBA" id="ARBA00022729"/>
    </source>
</evidence>
<dbReference type="GO" id="GO:0000272">
    <property type="term" value="P:polysaccharide catabolic process"/>
    <property type="evidence" value="ECO:0007669"/>
    <property type="project" value="UniProtKB-KW"/>
</dbReference>
<evidence type="ECO:0000256" key="3">
    <source>
        <dbReference type="ARBA" id="ARBA00022525"/>
    </source>
</evidence>
<reference evidence="15 16" key="1">
    <citation type="submission" date="2018-11" db="EMBL/GenBank/DDBJ databases">
        <title>Genome sequence and assembly of Colletotrichum spinosum.</title>
        <authorList>
            <person name="Gan P."/>
            <person name="Shirasu K."/>
        </authorList>
    </citation>
    <scope>NUCLEOTIDE SEQUENCE [LARGE SCALE GENOMIC DNA]</scope>
    <source>
        <strain evidence="15 16">CBS 515.97</strain>
    </source>
</reference>
<keyword evidence="4 14" id="KW-0732">Signal</keyword>
<evidence type="ECO:0000256" key="12">
    <source>
        <dbReference type="ARBA" id="ARBA00037278"/>
    </source>
</evidence>
<keyword evidence="11" id="KW-0624">Polysaccharide degradation</keyword>
<evidence type="ECO:0000256" key="6">
    <source>
        <dbReference type="ARBA" id="ARBA00022801"/>
    </source>
</evidence>
<dbReference type="InterPro" id="IPR012334">
    <property type="entry name" value="Pectin_lyas_fold"/>
</dbReference>
<gene>
    <name evidence="15" type="primary">JNA2</name>
    <name evidence="15" type="ORF">C8035_v009479</name>
</gene>
<comment type="subcellular location">
    <subcellularLocation>
        <location evidence="1">Secreted</location>
    </subcellularLocation>
</comment>
<keyword evidence="5" id="KW-0677">Repeat</keyword>
<keyword evidence="10" id="KW-0961">Cell wall biogenesis/degradation</keyword>
<keyword evidence="9 13" id="KW-0326">Glycosidase</keyword>
<keyword evidence="6 13" id="KW-0378">Hydrolase</keyword>
<accession>A0A4R8PXG8</accession>
<dbReference type="EMBL" id="QAPG01001807">
    <property type="protein sequence ID" value="TDZ27674.1"/>
    <property type="molecule type" value="Genomic_DNA"/>
</dbReference>
<dbReference type="SUPFAM" id="SSF51126">
    <property type="entry name" value="Pectin lyase-like"/>
    <property type="match status" value="1"/>
</dbReference>
<dbReference type="Gene3D" id="2.160.20.10">
    <property type="entry name" value="Single-stranded right-handed beta-helix, Pectin lyase-like"/>
    <property type="match status" value="1"/>
</dbReference>
<dbReference type="GO" id="GO:0071555">
    <property type="term" value="P:cell wall organization"/>
    <property type="evidence" value="ECO:0007669"/>
    <property type="project" value="UniProtKB-KW"/>
</dbReference>
<evidence type="ECO:0000256" key="1">
    <source>
        <dbReference type="ARBA" id="ARBA00004613"/>
    </source>
</evidence>
<dbReference type="InterPro" id="IPR011050">
    <property type="entry name" value="Pectin_lyase_fold/virulence"/>
</dbReference>
<dbReference type="Pfam" id="PF00295">
    <property type="entry name" value="Glyco_hydro_28"/>
    <property type="match status" value="1"/>
</dbReference>
<dbReference type="InterPro" id="IPR000743">
    <property type="entry name" value="Glyco_hydro_28"/>
</dbReference>
<evidence type="ECO:0000313" key="16">
    <source>
        <dbReference type="Proteomes" id="UP000295083"/>
    </source>
</evidence>
<name>A0A4R8PXG8_9PEZI</name>
<evidence type="ECO:0000256" key="8">
    <source>
        <dbReference type="ARBA" id="ARBA00023277"/>
    </source>
</evidence>
<keyword evidence="8" id="KW-0119">Carbohydrate metabolism</keyword>
<dbReference type="AlphaFoldDB" id="A0A4R8PXG8"/>
<comment type="similarity">
    <text evidence="2 13">Belongs to the glycosyl hydrolase 28 family.</text>
</comment>
<organism evidence="15 16">
    <name type="scientific">Colletotrichum spinosum</name>
    <dbReference type="NCBI Taxonomy" id="1347390"/>
    <lineage>
        <taxon>Eukaryota</taxon>
        <taxon>Fungi</taxon>
        <taxon>Dikarya</taxon>
        <taxon>Ascomycota</taxon>
        <taxon>Pezizomycotina</taxon>
        <taxon>Sordariomycetes</taxon>
        <taxon>Hypocreomycetidae</taxon>
        <taxon>Glomerellales</taxon>
        <taxon>Glomerellaceae</taxon>
        <taxon>Colletotrichum</taxon>
        <taxon>Colletotrichum orbiculare species complex</taxon>
    </lineage>
</organism>
<proteinExistence type="inferred from homology"/>
<evidence type="ECO:0000256" key="9">
    <source>
        <dbReference type="ARBA" id="ARBA00023295"/>
    </source>
</evidence>
<keyword evidence="16" id="KW-1185">Reference proteome</keyword>
<dbReference type="PANTHER" id="PTHR31736:SF9">
    <property type="entry name" value="ENDO-XYLOGALACTURONAN HYDROLASE A-RELATED"/>
    <property type="match status" value="1"/>
</dbReference>
<sequence length="475" mass="52310">MFIHFLLLLLVALTGISRAASLQTYPIPNPVKQSSSFTVKAREPGGEWQPVSTFLVNLHEINITTGSAKVHPSSLAMFDFDGTVEVLVTYNSGVVSSPRVRPDSYKTKPVIGNDTLSFTLNEPRDVIIQVTESVFDVLHLITNRIATDVPPSNATDTIYYGPGYHTHNGTLNITSGQTLYLAQGAVLNAAVSLDDAASASIRGHGVLYRTPTGAISAQRSSNVTIDSVTVINPAHYTLNAAEARDVTIRKLRSFSAVQWGDGIDVYSSKNVLIDGVFLRNSDDCVALYNHRNDWYGDSVNITIQNSALWADVAHAINIGTHGNSINPETMSDISIRNVDIMDHREFQMGYQGAIAINPGDSNLVKDVIIENVRVEDFRMGQLITMMVMYNQKYNTSPGRGISNVTIRDLSYNGVNANTAIMTGYNESRGIEFVRFENLTINGLQIKDTMKKPAWYMTSDFVPMYVNEHVKNLTFT</sequence>
<evidence type="ECO:0000256" key="13">
    <source>
        <dbReference type="RuleBase" id="RU361169"/>
    </source>
</evidence>
<comment type="caution">
    <text evidence="15">The sequence shown here is derived from an EMBL/GenBank/DDBJ whole genome shotgun (WGS) entry which is preliminary data.</text>
</comment>
<evidence type="ECO:0000256" key="11">
    <source>
        <dbReference type="ARBA" id="ARBA00023326"/>
    </source>
</evidence>